<keyword evidence="5" id="KW-0067">ATP-binding</keyword>
<dbReference type="CDD" id="cd00464">
    <property type="entry name" value="SK"/>
    <property type="match status" value="1"/>
</dbReference>
<evidence type="ECO:0000256" key="2">
    <source>
        <dbReference type="ARBA" id="ARBA00022679"/>
    </source>
</evidence>
<dbReference type="GO" id="GO:0005524">
    <property type="term" value="F:ATP binding"/>
    <property type="evidence" value="ECO:0007669"/>
    <property type="project" value="UniProtKB-KW"/>
</dbReference>
<evidence type="ECO:0000256" key="5">
    <source>
        <dbReference type="ARBA" id="ARBA00022840"/>
    </source>
</evidence>
<dbReference type="EMBL" id="UOGJ01000029">
    <property type="protein sequence ID" value="VAX35101.1"/>
    <property type="molecule type" value="Genomic_DNA"/>
</dbReference>
<dbReference type="PANTHER" id="PTHR21087:SF16">
    <property type="entry name" value="SHIKIMATE KINASE 1, CHLOROPLASTIC"/>
    <property type="match status" value="1"/>
</dbReference>
<dbReference type="GO" id="GO:0004765">
    <property type="term" value="F:shikimate kinase activity"/>
    <property type="evidence" value="ECO:0007669"/>
    <property type="project" value="UniProtKB-EC"/>
</dbReference>
<accession>A0A3B1D8G2</accession>
<reference evidence="7" key="1">
    <citation type="submission" date="2018-06" db="EMBL/GenBank/DDBJ databases">
        <authorList>
            <person name="Zhirakovskaya E."/>
        </authorList>
    </citation>
    <scope>NUCLEOTIDE SEQUENCE</scope>
</reference>
<organism evidence="7">
    <name type="scientific">hydrothermal vent metagenome</name>
    <dbReference type="NCBI Taxonomy" id="652676"/>
    <lineage>
        <taxon>unclassified sequences</taxon>
        <taxon>metagenomes</taxon>
        <taxon>ecological metagenomes</taxon>
    </lineage>
</organism>
<dbReference type="PRINTS" id="PR01100">
    <property type="entry name" value="SHIKIMTKNASE"/>
</dbReference>
<proteinExistence type="inferred from homology"/>
<evidence type="ECO:0000313" key="7">
    <source>
        <dbReference type="EMBL" id="VAX35101.1"/>
    </source>
</evidence>
<dbReference type="InterPro" id="IPR027417">
    <property type="entry name" value="P-loop_NTPase"/>
</dbReference>
<sequence>MNRSIISDTGPLISLEKLNGGYSFIQQLYDKIIIPSKVLEEIGQNFPAQYLSHYNIEHLIEVREVSEISDISGLETLHEGEVQAISLAYQLKLPLLIEEYQGRRIAAQTNIKFSGIAKQIVIAYKQGFIDRSNAVEKLKEMLKFGRINKLIYDALIIKVEENINNNIVFIGFMGTGKSSTSKRLAEILGREVVSTDALIEKQEGCSIKEIFENKGEVYFRDVEKRVVQEVSDKEGIIVDCGGGVVLNKENMVILKKTGKVIHLSASPKVIYNRVKDKGHRPLLNVDNPQKAIANLLEQRKPLYAQADYSINTDGKNDDDVCGEVREILKL</sequence>
<dbReference type="HAMAP" id="MF_00109">
    <property type="entry name" value="Shikimate_kinase"/>
    <property type="match status" value="1"/>
</dbReference>
<dbReference type="GO" id="GO:0005829">
    <property type="term" value="C:cytosol"/>
    <property type="evidence" value="ECO:0007669"/>
    <property type="project" value="TreeGrafter"/>
</dbReference>
<dbReference type="InterPro" id="IPR000623">
    <property type="entry name" value="Shikimate_kinase/TSH1"/>
</dbReference>
<dbReference type="GO" id="GO:0008652">
    <property type="term" value="P:amino acid biosynthetic process"/>
    <property type="evidence" value="ECO:0007669"/>
    <property type="project" value="UniProtKB-KW"/>
</dbReference>
<gene>
    <name evidence="7" type="ORF">MNBD_UNCLBAC01-2071</name>
</gene>
<dbReference type="PANTHER" id="PTHR21087">
    <property type="entry name" value="SHIKIMATE KINASE"/>
    <property type="match status" value="1"/>
</dbReference>
<keyword evidence="2 7" id="KW-0808">Transferase</keyword>
<dbReference type="SUPFAM" id="SSF52540">
    <property type="entry name" value="P-loop containing nucleoside triphosphate hydrolases"/>
    <property type="match status" value="1"/>
</dbReference>
<dbReference type="EC" id="2.7.1.71" evidence="7"/>
<dbReference type="AlphaFoldDB" id="A0A3B1D8G2"/>
<evidence type="ECO:0000256" key="1">
    <source>
        <dbReference type="ARBA" id="ARBA00022605"/>
    </source>
</evidence>
<keyword evidence="3" id="KW-0547">Nucleotide-binding</keyword>
<protein>
    <submittedName>
        <fullName evidence="7">Shikimate kinase I</fullName>
        <ecNumber evidence="7">2.7.1.71</ecNumber>
    </submittedName>
</protein>
<dbReference type="Gene3D" id="3.40.50.300">
    <property type="entry name" value="P-loop containing nucleotide triphosphate hydrolases"/>
    <property type="match status" value="1"/>
</dbReference>
<keyword evidence="6" id="KW-0057">Aromatic amino acid biosynthesis</keyword>
<keyword evidence="4 7" id="KW-0418">Kinase</keyword>
<evidence type="ECO:0000256" key="6">
    <source>
        <dbReference type="ARBA" id="ARBA00023141"/>
    </source>
</evidence>
<dbReference type="Pfam" id="PF11848">
    <property type="entry name" value="DUF3368"/>
    <property type="match status" value="1"/>
</dbReference>
<evidence type="ECO:0000256" key="4">
    <source>
        <dbReference type="ARBA" id="ARBA00022777"/>
    </source>
</evidence>
<keyword evidence="1" id="KW-0028">Amino-acid biosynthesis</keyword>
<dbReference type="InterPro" id="IPR021799">
    <property type="entry name" value="PIN-like_prokaryotic"/>
</dbReference>
<dbReference type="GO" id="GO:0009073">
    <property type="term" value="P:aromatic amino acid family biosynthetic process"/>
    <property type="evidence" value="ECO:0007669"/>
    <property type="project" value="UniProtKB-KW"/>
</dbReference>
<evidence type="ECO:0000256" key="3">
    <source>
        <dbReference type="ARBA" id="ARBA00022741"/>
    </source>
</evidence>
<dbReference type="InterPro" id="IPR031322">
    <property type="entry name" value="Shikimate/glucono_kinase"/>
</dbReference>
<name>A0A3B1D8G2_9ZZZZ</name>
<dbReference type="Pfam" id="PF01202">
    <property type="entry name" value="SKI"/>
    <property type="match status" value="1"/>
</dbReference>